<reference evidence="2" key="1">
    <citation type="submission" date="2020-08" db="EMBL/GenBank/DDBJ databases">
        <title>Multicomponent nature underlies the extraordinary mechanical properties of spider dragline silk.</title>
        <authorList>
            <person name="Kono N."/>
            <person name="Nakamura H."/>
            <person name="Mori M."/>
            <person name="Yoshida Y."/>
            <person name="Ohtoshi R."/>
            <person name="Malay A.D."/>
            <person name="Moran D.A.P."/>
            <person name="Tomita M."/>
            <person name="Numata K."/>
            <person name="Arakawa K."/>
        </authorList>
    </citation>
    <scope>NUCLEOTIDE SEQUENCE</scope>
</reference>
<gene>
    <name evidence="2" type="primary">NCL1_44233</name>
    <name evidence="2" type="ORF">TNIN_406211</name>
</gene>
<evidence type="ECO:0000259" key="1">
    <source>
        <dbReference type="PROSITE" id="PS51186"/>
    </source>
</evidence>
<dbReference type="GO" id="GO:0016747">
    <property type="term" value="F:acyltransferase activity, transferring groups other than amino-acyl groups"/>
    <property type="evidence" value="ECO:0007669"/>
    <property type="project" value="InterPro"/>
</dbReference>
<keyword evidence="3" id="KW-1185">Reference proteome</keyword>
<dbReference type="AlphaFoldDB" id="A0A8X6XJL6"/>
<dbReference type="PANTHER" id="PTHR47237:SF1">
    <property type="entry name" value="SLL0310 PROTEIN"/>
    <property type="match status" value="1"/>
</dbReference>
<dbReference type="EMBL" id="BMAV01009393">
    <property type="protein sequence ID" value="GFY53594.1"/>
    <property type="molecule type" value="Genomic_DNA"/>
</dbReference>
<sequence>MPVRSCNVVSRRGEEGDICFYVRSLRYEDIPQLMEIRRELGVHDVQSCIQTWITVDPQGIKIIETDTGEMVGACGFVKNNEDLAFLGLYCIRSKYQGYGLGVNVYKAAVEHAGNANGALNAVPGKLELYRDKGGFPVVETEFKCLKNFTTDHVDPRNLSSAIPKDVSIEAYQEHHLPALLDYDFSVVGFERKFALALNCQEQKSRTYVAMKNGACIGFGTIKTSCLGAGRVGPLYADDSAVAEVLLKTLIISLPNVKGLVMNTVSTNISSKKFLKKLGIPLKEELTRMYTTERIDADTKKVFALFDLNLTPF</sequence>
<dbReference type="InterPro" id="IPR000182">
    <property type="entry name" value="GNAT_dom"/>
</dbReference>
<dbReference type="InterPro" id="IPR052729">
    <property type="entry name" value="Acyl/Acetyltrans_Enzymes"/>
</dbReference>
<proteinExistence type="predicted"/>
<dbReference type="InterPro" id="IPR041496">
    <property type="entry name" value="YitH/HolE_GNAT"/>
</dbReference>
<dbReference type="PANTHER" id="PTHR47237">
    <property type="entry name" value="SLL0310 PROTEIN"/>
    <property type="match status" value="1"/>
</dbReference>
<organism evidence="2 3">
    <name type="scientific">Trichonephila inaurata madagascariensis</name>
    <dbReference type="NCBI Taxonomy" id="2747483"/>
    <lineage>
        <taxon>Eukaryota</taxon>
        <taxon>Metazoa</taxon>
        <taxon>Ecdysozoa</taxon>
        <taxon>Arthropoda</taxon>
        <taxon>Chelicerata</taxon>
        <taxon>Arachnida</taxon>
        <taxon>Araneae</taxon>
        <taxon>Araneomorphae</taxon>
        <taxon>Entelegynae</taxon>
        <taxon>Araneoidea</taxon>
        <taxon>Nephilidae</taxon>
        <taxon>Trichonephila</taxon>
        <taxon>Trichonephila inaurata</taxon>
    </lineage>
</organism>
<dbReference type="Pfam" id="PF00583">
    <property type="entry name" value="Acetyltransf_1"/>
    <property type="match status" value="1"/>
</dbReference>
<comment type="caution">
    <text evidence="2">The sequence shown here is derived from an EMBL/GenBank/DDBJ whole genome shotgun (WGS) entry which is preliminary data.</text>
</comment>
<accession>A0A8X6XJL6</accession>
<dbReference type="SUPFAM" id="SSF55729">
    <property type="entry name" value="Acyl-CoA N-acyltransferases (Nat)"/>
    <property type="match status" value="1"/>
</dbReference>
<feature type="domain" description="N-acetyltransferase" evidence="1">
    <location>
        <begin position="20"/>
        <end position="169"/>
    </location>
</feature>
<name>A0A8X6XJL6_9ARAC</name>
<dbReference type="InterPro" id="IPR016181">
    <property type="entry name" value="Acyl_CoA_acyltransferase"/>
</dbReference>
<dbReference type="Gene3D" id="3.40.630.30">
    <property type="match status" value="1"/>
</dbReference>
<dbReference type="OrthoDB" id="5771378at2759"/>
<dbReference type="Gene3D" id="3.40.630.90">
    <property type="match status" value="1"/>
</dbReference>
<evidence type="ECO:0000313" key="3">
    <source>
        <dbReference type="Proteomes" id="UP000886998"/>
    </source>
</evidence>
<evidence type="ECO:0000313" key="2">
    <source>
        <dbReference type="EMBL" id="GFY53594.1"/>
    </source>
</evidence>
<dbReference type="PROSITE" id="PS51186">
    <property type="entry name" value="GNAT"/>
    <property type="match status" value="1"/>
</dbReference>
<protein>
    <submittedName>
        <fullName evidence="2">N-acetyltransferase domain-containing protein</fullName>
    </submittedName>
</protein>
<dbReference type="Pfam" id="PF18014">
    <property type="entry name" value="Acetyltransf_18"/>
    <property type="match status" value="1"/>
</dbReference>
<dbReference type="Proteomes" id="UP000886998">
    <property type="component" value="Unassembled WGS sequence"/>
</dbReference>